<dbReference type="Gene3D" id="3.60.10.10">
    <property type="entry name" value="Endonuclease/exonuclease/phosphatase"/>
    <property type="match status" value="1"/>
</dbReference>
<sequence>MPDSVPFRAPESRLSPGAGGFSCHALSLALSLLCSFILLLSPAQASESLKLTSWNMDWLTLRPASDHTLPPDAPTRTAADFAALRHQAHRLHSDILAFEEVDSLAAAQLVFPQDEYDLYITPDPIPQKVGLAIRRTAGLSVTVNPEITALNIPQPGHHHPLRGGMDVTLRKGASSLRLLIVHLKTGCWAQPLAARKRACSLLYQQFHVIEDWILDRVDDGTPFAILGDFNRRLTPADPLMQNLQNDASLTLTTAGFTSPCRRSGDLFIDHILLGNQARDWFIPGSLRVMLLRNVAQGLTLSDHCPVSVQIRLP</sequence>
<dbReference type="SUPFAM" id="SSF56219">
    <property type="entry name" value="DNase I-like"/>
    <property type="match status" value="1"/>
</dbReference>
<dbReference type="GO" id="GO:0004519">
    <property type="term" value="F:endonuclease activity"/>
    <property type="evidence" value="ECO:0007669"/>
    <property type="project" value="UniProtKB-KW"/>
</dbReference>
<keyword evidence="2" id="KW-0378">Hydrolase</keyword>
<dbReference type="Proteomes" id="UP000599085">
    <property type="component" value="Unassembled WGS sequence"/>
</dbReference>
<organism evidence="2 3">
    <name type="scientific">Bombella apis</name>
    <dbReference type="NCBI Taxonomy" id="1785988"/>
    <lineage>
        <taxon>Bacteria</taxon>
        <taxon>Pseudomonadati</taxon>
        <taxon>Pseudomonadota</taxon>
        <taxon>Alphaproteobacteria</taxon>
        <taxon>Acetobacterales</taxon>
        <taxon>Acetobacteraceae</taxon>
        <taxon>Bombella</taxon>
    </lineage>
</organism>
<protein>
    <submittedName>
        <fullName evidence="2">Endonuclease/exonuclease/phosphatase family protein</fullName>
    </submittedName>
</protein>
<keyword evidence="3" id="KW-1185">Reference proteome</keyword>
<gene>
    <name evidence="2" type="ORF">IGM82_00770</name>
</gene>
<dbReference type="InterPro" id="IPR005135">
    <property type="entry name" value="Endo/exonuclease/phosphatase"/>
</dbReference>
<name>A0ABR9MM89_9PROT</name>
<keyword evidence="2" id="KW-0255">Endonuclease</keyword>
<proteinExistence type="predicted"/>
<dbReference type="EMBL" id="JADAQV010000001">
    <property type="protein sequence ID" value="MBE1722951.1"/>
    <property type="molecule type" value="Genomic_DNA"/>
</dbReference>
<reference evidence="2 3" key="1">
    <citation type="submission" date="2020-09" db="EMBL/GenBank/DDBJ databases">
        <title>Bombella mellium and Bombella favum sp. nov., two novel species isolated from honey of Apis mellifera.</title>
        <authorList>
            <person name="Hilgarth M."/>
            <person name="Redwitz J."/>
            <person name="Ehrmann M.A."/>
            <person name="Vogel R.F."/>
            <person name="Jakob F."/>
        </authorList>
    </citation>
    <scope>NUCLEOTIDE SEQUENCE [LARGE SCALE GENOMIC DNA]</scope>
    <source>
        <strain evidence="2 3">MRM1</strain>
    </source>
</reference>
<keyword evidence="2" id="KW-0540">Nuclease</keyword>
<dbReference type="InterPro" id="IPR036691">
    <property type="entry name" value="Endo/exonu/phosph_ase_sf"/>
</dbReference>
<comment type="caution">
    <text evidence="2">The sequence shown here is derived from an EMBL/GenBank/DDBJ whole genome shotgun (WGS) entry which is preliminary data.</text>
</comment>
<accession>A0ABR9MM89</accession>
<evidence type="ECO:0000313" key="3">
    <source>
        <dbReference type="Proteomes" id="UP000599085"/>
    </source>
</evidence>
<dbReference type="Pfam" id="PF03372">
    <property type="entry name" value="Exo_endo_phos"/>
    <property type="match status" value="1"/>
</dbReference>
<dbReference type="RefSeq" id="WP_192848030.1">
    <property type="nucleotide sequence ID" value="NZ_JADAQV010000001.1"/>
</dbReference>
<evidence type="ECO:0000313" key="2">
    <source>
        <dbReference type="EMBL" id="MBE1722951.1"/>
    </source>
</evidence>
<evidence type="ECO:0000259" key="1">
    <source>
        <dbReference type="Pfam" id="PF03372"/>
    </source>
</evidence>
<feature type="domain" description="Endonuclease/exonuclease/phosphatase" evidence="1">
    <location>
        <begin position="53"/>
        <end position="303"/>
    </location>
</feature>